<dbReference type="GO" id="GO:0043565">
    <property type="term" value="F:sequence-specific DNA binding"/>
    <property type="evidence" value="ECO:0007669"/>
    <property type="project" value="InterPro"/>
</dbReference>
<dbReference type="EMBL" id="JAKKPZ010000022">
    <property type="protein sequence ID" value="KAI1711336.1"/>
    <property type="molecule type" value="Genomic_DNA"/>
</dbReference>
<dbReference type="Proteomes" id="UP001201812">
    <property type="component" value="Unassembled WGS sequence"/>
</dbReference>
<dbReference type="InterPro" id="IPR035500">
    <property type="entry name" value="NHR-like_dom_sf"/>
</dbReference>
<dbReference type="PRINTS" id="PR00398">
    <property type="entry name" value="STRDHORMONER"/>
</dbReference>
<keyword evidence="16" id="KW-1185">Reference proteome</keyword>
<name>A0AAD4R5R2_9BILA</name>
<keyword evidence="2 10" id="KW-0863">Zinc-finger</keyword>
<accession>A0AAD4R5R2</accession>
<dbReference type="AlphaFoldDB" id="A0AAD4R5R2"/>
<dbReference type="SMART" id="SM00430">
    <property type="entry name" value="HOLI"/>
    <property type="match status" value="1"/>
</dbReference>
<feature type="region of interest" description="Disordered" evidence="12">
    <location>
        <begin position="1"/>
        <end position="31"/>
    </location>
</feature>
<feature type="domain" description="NR LBD" evidence="14">
    <location>
        <begin position="205"/>
        <end position="481"/>
    </location>
</feature>
<keyword evidence="5 10" id="KW-0238">DNA-binding</keyword>
<comment type="subcellular location">
    <subcellularLocation>
        <location evidence="10">Nucleus</location>
    </subcellularLocation>
</comment>
<keyword evidence="3 10" id="KW-0862">Zinc</keyword>
<evidence type="ECO:0000256" key="2">
    <source>
        <dbReference type="ARBA" id="ARBA00022771"/>
    </source>
</evidence>
<dbReference type="SUPFAM" id="SSF48508">
    <property type="entry name" value="Nuclear receptor ligand-binding domain"/>
    <property type="match status" value="1"/>
</dbReference>
<dbReference type="Gene3D" id="3.30.50.10">
    <property type="entry name" value="Erythroid Transcription Factor GATA-1, subunit A"/>
    <property type="match status" value="1"/>
</dbReference>
<keyword evidence="4 10" id="KW-0805">Transcription regulation</keyword>
<dbReference type="PANTHER" id="PTHR47519">
    <property type="entry name" value="NUCLEAR HORMONE RECEPTOR FAMILY MEMBER NHR-31-RELATED"/>
    <property type="match status" value="1"/>
</dbReference>
<dbReference type="CDD" id="cd06916">
    <property type="entry name" value="NR_DBD_like"/>
    <property type="match status" value="1"/>
</dbReference>
<dbReference type="GO" id="GO:0005634">
    <property type="term" value="C:nucleus"/>
    <property type="evidence" value="ECO:0007669"/>
    <property type="project" value="UniProtKB-SubCell"/>
</dbReference>
<evidence type="ECO:0000256" key="5">
    <source>
        <dbReference type="ARBA" id="ARBA00023125"/>
    </source>
</evidence>
<feature type="region of interest" description="Disordered" evidence="12">
    <location>
        <begin position="115"/>
        <end position="152"/>
    </location>
</feature>
<evidence type="ECO:0000313" key="16">
    <source>
        <dbReference type="Proteomes" id="UP001201812"/>
    </source>
</evidence>
<protein>
    <submittedName>
        <fullName evidence="15">Zinc finger, c4 type (Two domains) domain-containing protein</fullName>
    </submittedName>
</protein>
<dbReference type="PROSITE" id="PS00031">
    <property type="entry name" value="NUCLEAR_REC_DBD_1"/>
    <property type="match status" value="1"/>
</dbReference>
<feature type="compositionally biased region" description="Polar residues" evidence="12">
    <location>
        <begin position="124"/>
        <end position="135"/>
    </location>
</feature>
<dbReference type="InterPro" id="IPR000536">
    <property type="entry name" value="Nucl_hrmn_rcpt_lig-bd"/>
</dbReference>
<evidence type="ECO:0000256" key="9">
    <source>
        <dbReference type="ARBA" id="ARBA00037512"/>
    </source>
</evidence>
<feature type="domain" description="Nuclear receptor" evidence="13">
    <location>
        <begin position="36"/>
        <end position="112"/>
    </location>
</feature>
<evidence type="ECO:0000259" key="14">
    <source>
        <dbReference type="PROSITE" id="PS51843"/>
    </source>
</evidence>
<proteinExistence type="inferred from homology"/>
<dbReference type="SMART" id="SM00399">
    <property type="entry name" value="ZnF_C4"/>
    <property type="match status" value="1"/>
</dbReference>
<keyword evidence="7 10" id="KW-0675">Receptor</keyword>
<dbReference type="SUPFAM" id="SSF57716">
    <property type="entry name" value="Glucocorticoid receptor-like (DNA-binding domain)"/>
    <property type="match status" value="1"/>
</dbReference>
<feature type="compositionally biased region" description="Basic and acidic residues" evidence="12">
    <location>
        <begin position="178"/>
        <end position="188"/>
    </location>
</feature>
<feature type="coiled-coil region" evidence="11">
    <location>
        <begin position="655"/>
        <end position="682"/>
    </location>
</feature>
<keyword evidence="8 10" id="KW-0539">Nucleus</keyword>
<dbReference type="InterPro" id="IPR052496">
    <property type="entry name" value="Orphan_Nuclear_Rcpt"/>
</dbReference>
<dbReference type="InterPro" id="IPR001628">
    <property type="entry name" value="Znf_hrmn_rcpt"/>
</dbReference>
<keyword evidence="11" id="KW-0175">Coiled coil</keyword>
<keyword evidence="1 10" id="KW-0479">Metal-binding</keyword>
<comment type="similarity">
    <text evidence="10">Belongs to the nuclear hormone receptor family.</text>
</comment>
<dbReference type="Pfam" id="PF00105">
    <property type="entry name" value="zf-C4"/>
    <property type="match status" value="1"/>
</dbReference>
<sequence length="685" mass="75764">MASGARPCSNQRDDENAVSGTAGGGRKHRAHGSSISDYCVVCGDRACSHHYYGVAACHGCKCFFWRSVKQQQQYVCRYNGDCDININHRNSCRFCRFKRCLSAGMQVEAVRMAKPSDGPVGANSVVTSSTASPNSKPILGVKRPLSGNSQPGTFNVLKSDLAGNMSDMTANFDGVVDQPRDQIKHNTSDDEQSQDQPGAKKVRQDNNELIKQLIQLETLAEQEADFSENEAPKRRITLDEVFQSPEYLDCYRTRVNYCVRLRRVTVEEMEFCKYRTLAKAYDYISAMQKMNEQSEDALKSVSDKVIILRNAFAPLTLYDIAVGTVGATKDNNLLCLPTGITVSRNEEIISNSFITQKIVNSVVDTLNRSLSELKLDTEEKAMLKAIVLLNADNAGALEKQLSPSAETFVRDLRDRVHASLYQHCADTGRPGGDPALRFAKLLHVLPKLTLLARDLVEHIRMVQTFATDRKAIDPIFFQLFGDIFQHSNDGQGTSSTIAEETNPFPSPEMGVVNFKTENTLPADRRQRENTGSARHITEKHRNIWPKPLASLKVQPLSENRLAGAQVAALPGTFTQIDGNGLTPFVGSGNALFPSAQPLDSPNFHGDAIDVCIEPNNQFWDAGNGLEFETADISSDMATYLSISASWPSYSNLQDLEEILAQLNYIEARLNEHQNQEHSAQNNGQA</sequence>
<evidence type="ECO:0000256" key="11">
    <source>
        <dbReference type="SAM" id="Coils"/>
    </source>
</evidence>
<evidence type="ECO:0000256" key="6">
    <source>
        <dbReference type="ARBA" id="ARBA00023163"/>
    </source>
</evidence>
<evidence type="ECO:0000256" key="7">
    <source>
        <dbReference type="ARBA" id="ARBA00023170"/>
    </source>
</evidence>
<comment type="function">
    <text evidence="9">Orphan nuclear receptor.</text>
</comment>
<dbReference type="Pfam" id="PF00104">
    <property type="entry name" value="Hormone_recep"/>
    <property type="match status" value="1"/>
</dbReference>
<keyword evidence="6 10" id="KW-0804">Transcription</keyword>
<evidence type="ECO:0000259" key="13">
    <source>
        <dbReference type="PROSITE" id="PS51030"/>
    </source>
</evidence>
<dbReference type="GO" id="GO:0008270">
    <property type="term" value="F:zinc ion binding"/>
    <property type="evidence" value="ECO:0007669"/>
    <property type="project" value="UniProtKB-KW"/>
</dbReference>
<evidence type="ECO:0000256" key="1">
    <source>
        <dbReference type="ARBA" id="ARBA00022723"/>
    </source>
</evidence>
<gene>
    <name evidence="15" type="ORF">DdX_10214</name>
</gene>
<dbReference type="PANTHER" id="PTHR47519:SF2">
    <property type="entry name" value="NUCLEAR HORMONE RECEPTOR FAMILY MEMBER NHR-97"/>
    <property type="match status" value="1"/>
</dbReference>
<evidence type="ECO:0000256" key="10">
    <source>
        <dbReference type="RuleBase" id="RU004334"/>
    </source>
</evidence>
<organism evidence="15 16">
    <name type="scientific">Ditylenchus destructor</name>
    <dbReference type="NCBI Taxonomy" id="166010"/>
    <lineage>
        <taxon>Eukaryota</taxon>
        <taxon>Metazoa</taxon>
        <taxon>Ecdysozoa</taxon>
        <taxon>Nematoda</taxon>
        <taxon>Chromadorea</taxon>
        <taxon>Rhabditida</taxon>
        <taxon>Tylenchina</taxon>
        <taxon>Tylenchomorpha</taxon>
        <taxon>Sphaerularioidea</taxon>
        <taxon>Anguinidae</taxon>
        <taxon>Anguininae</taxon>
        <taxon>Ditylenchus</taxon>
    </lineage>
</organism>
<evidence type="ECO:0000256" key="8">
    <source>
        <dbReference type="ARBA" id="ARBA00023242"/>
    </source>
</evidence>
<feature type="region of interest" description="Disordered" evidence="12">
    <location>
        <begin position="169"/>
        <end position="203"/>
    </location>
</feature>
<dbReference type="PRINTS" id="PR00047">
    <property type="entry name" value="STROIDFINGER"/>
</dbReference>
<dbReference type="InterPro" id="IPR013088">
    <property type="entry name" value="Znf_NHR/GATA"/>
</dbReference>
<evidence type="ECO:0000256" key="3">
    <source>
        <dbReference type="ARBA" id="ARBA00022833"/>
    </source>
</evidence>
<dbReference type="InterPro" id="IPR001723">
    <property type="entry name" value="Nuclear_hrmn_rcpt"/>
</dbReference>
<comment type="caution">
    <text evidence="15">The sequence shown here is derived from an EMBL/GenBank/DDBJ whole genome shotgun (WGS) entry which is preliminary data.</text>
</comment>
<dbReference type="GO" id="GO:0003700">
    <property type="term" value="F:DNA-binding transcription factor activity"/>
    <property type="evidence" value="ECO:0007669"/>
    <property type="project" value="InterPro"/>
</dbReference>
<reference evidence="15" key="1">
    <citation type="submission" date="2022-01" db="EMBL/GenBank/DDBJ databases">
        <title>Genome Sequence Resource for Two Populations of Ditylenchus destructor, the Migratory Endoparasitic Phytonematode.</title>
        <authorList>
            <person name="Zhang H."/>
            <person name="Lin R."/>
            <person name="Xie B."/>
        </authorList>
    </citation>
    <scope>NUCLEOTIDE SEQUENCE</scope>
    <source>
        <strain evidence="15">BazhouSP</strain>
    </source>
</reference>
<dbReference type="Gene3D" id="1.10.565.10">
    <property type="entry name" value="Retinoid X Receptor"/>
    <property type="match status" value="1"/>
</dbReference>
<evidence type="ECO:0000256" key="12">
    <source>
        <dbReference type="SAM" id="MobiDB-lite"/>
    </source>
</evidence>
<evidence type="ECO:0000256" key="4">
    <source>
        <dbReference type="ARBA" id="ARBA00023015"/>
    </source>
</evidence>
<evidence type="ECO:0000313" key="15">
    <source>
        <dbReference type="EMBL" id="KAI1711336.1"/>
    </source>
</evidence>
<dbReference type="PROSITE" id="PS51843">
    <property type="entry name" value="NR_LBD"/>
    <property type="match status" value="1"/>
</dbReference>
<dbReference type="PROSITE" id="PS51030">
    <property type="entry name" value="NUCLEAR_REC_DBD_2"/>
    <property type="match status" value="1"/>
</dbReference>